<feature type="coiled-coil region" evidence="1">
    <location>
        <begin position="39"/>
        <end position="80"/>
    </location>
</feature>
<keyword evidence="1" id="KW-0175">Coiled coil</keyword>
<sequence>MNPYYYHGYVPQQPELARSFPANSFNHYQRDPRQLDQRVDQLERQNQAQVQEITRINEEIIRLNSELSRINDEILRLNQNDEIHTNRLFRLNQRLRVIEQNLNIPYTGGEDGF</sequence>
<comment type="caution">
    <text evidence="2">The sequence shown here is derived from an EMBL/GenBank/DDBJ whole genome shotgun (WGS) entry which is preliminary data.</text>
</comment>
<reference evidence="2 3" key="1">
    <citation type="journal article" date="2014" name="Genome Announc.">
        <title>Draft Genome Sequences of Three Alkaliphilic Bacillus Strains, Bacillus wakoensis JCM 9140T, Bacillus akibai JCM 9157T, and Bacillus hemicellulosilyticus JCM 9152T.</title>
        <authorList>
            <person name="Yuki M."/>
            <person name="Oshima K."/>
            <person name="Suda W."/>
            <person name="Oshida Y."/>
            <person name="Kitamura K."/>
            <person name="Iida T."/>
            <person name="Hattori M."/>
            <person name="Ohkuma M."/>
        </authorList>
    </citation>
    <scope>NUCLEOTIDE SEQUENCE [LARGE SCALE GENOMIC DNA]</scope>
    <source>
        <strain evidence="2 3">JCM 9157</strain>
    </source>
</reference>
<keyword evidence="3" id="KW-1185">Reference proteome</keyword>
<dbReference type="EMBL" id="BAUV01000011">
    <property type="protein sequence ID" value="GAE34853.1"/>
    <property type="molecule type" value="Genomic_DNA"/>
</dbReference>
<proteinExistence type="predicted"/>
<dbReference type="AlphaFoldDB" id="W4QT94"/>
<dbReference type="RefSeq" id="WP_035663960.1">
    <property type="nucleotide sequence ID" value="NZ_BAUV01000011.1"/>
</dbReference>
<dbReference type="OrthoDB" id="2884089at2"/>
<dbReference type="STRING" id="1236973.JCM9157_1933"/>
<dbReference type="Proteomes" id="UP000018896">
    <property type="component" value="Unassembled WGS sequence"/>
</dbReference>
<gene>
    <name evidence="2" type="ORF">JCM9157_1933</name>
</gene>
<evidence type="ECO:0000313" key="2">
    <source>
        <dbReference type="EMBL" id="GAE34853.1"/>
    </source>
</evidence>
<organism evidence="2 3">
    <name type="scientific">Halalkalibacter akibai (strain ATCC 43226 / DSM 21942 / CIP 109018 / JCM 9157 / 1139)</name>
    <name type="common">Bacillus akibai</name>
    <dbReference type="NCBI Taxonomy" id="1236973"/>
    <lineage>
        <taxon>Bacteria</taxon>
        <taxon>Bacillati</taxon>
        <taxon>Bacillota</taxon>
        <taxon>Bacilli</taxon>
        <taxon>Bacillales</taxon>
        <taxon>Bacillaceae</taxon>
        <taxon>Halalkalibacter</taxon>
    </lineage>
</organism>
<protein>
    <submittedName>
        <fullName evidence="2">Uncharacterized protein</fullName>
    </submittedName>
</protein>
<name>W4QT94_HALA3</name>
<evidence type="ECO:0000313" key="3">
    <source>
        <dbReference type="Proteomes" id="UP000018896"/>
    </source>
</evidence>
<accession>W4QT94</accession>
<evidence type="ECO:0000256" key="1">
    <source>
        <dbReference type="SAM" id="Coils"/>
    </source>
</evidence>